<reference evidence="2" key="1">
    <citation type="journal article" date="2020" name="Stud. Mycol.">
        <title>101 Dothideomycetes genomes: a test case for predicting lifestyles and emergence of pathogens.</title>
        <authorList>
            <person name="Haridas S."/>
            <person name="Albert R."/>
            <person name="Binder M."/>
            <person name="Bloem J."/>
            <person name="Labutti K."/>
            <person name="Salamov A."/>
            <person name="Andreopoulos B."/>
            <person name="Baker S."/>
            <person name="Barry K."/>
            <person name="Bills G."/>
            <person name="Bluhm B."/>
            <person name="Cannon C."/>
            <person name="Castanera R."/>
            <person name="Culley D."/>
            <person name="Daum C."/>
            <person name="Ezra D."/>
            <person name="Gonzalez J."/>
            <person name="Henrissat B."/>
            <person name="Kuo A."/>
            <person name="Liang C."/>
            <person name="Lipzen A."/>
            <person name="Lutzoni F."/>
            <person name="Magnuson J."/>
            <person name="Mondo S."/>
            <person name="Nolan M."/>
            <person name="Ohm R."/>
            <person name="Pangilinan J."/>
            <person name="Park H.-J."/>
            <person name="Ramirez L."/>
            <person name="Alfaro M."/>
            <person name="Sun H."/>
            <person name="Tritt A."/>
            <person name="Yoshinaga Y."/>
            <person name="Zwiers L.-H."/>
            <person name="Turgeon B."/>
            <person name="Goodwin S."/>
            <person name="Spatafora J."/>
            <person name="Crous P."/>
            <person name="Grigoriev I."/>
        </authorList>
    </citation>
    <scope>NUCLEOTIDE SEQUENCE</scope>
    <source>
        <strain evidence="2">CBS 116435</strain>
    </source>
</reference>
<organism evidence="2 3">
    <name type="scientific">Polychaeton citri CBS 116435</name>
    <dbReference type="NCBI Taxonomy" id="1314669"/>
    <lineage>
        <taxon>Eukaryota</taxon>
        <taxon>Fungi</taxon>
        <taxon>Dikarya</taxon>
        <taxon>Ascomycota</taxon>
        <taxon>Pezizomycotina</taxon>
        <taxon>Dothideomycetes</taxon>
        <taxon>Dothideomycetidae</taxon>
        <taxon>Capnodiales</taxon>
        <taxon>Capnodiaceae</taxon>
        <taxon>Polychaeton</taxon>
    </lineage>
</organism>
<keyword evidence="1" id="KW-0812">Transmembrane</keyword>
<evidence type="ECO:0000313" key="3">
    <source>
        <dbReference type="Proteomes" id="UP000799441"/>
    </source>
</evidence>
<dbReference type="EMBL" id="MU003768">
    <property type="protein sequence ID" value="KAF2725286.1"/>
    <property type="molecule type" value="Genomic_DNA"/>
</dbReference>
<keyword evidence="1" id="KW-0472">Membrane</keyword>
<evidence type="ECO:0000313" key="2">
    <source>
        <dbReference type="EMBL" id="KAF2725286.1"/>
    </source>
</evidence>
<feature type="transmembrane region" description="Helical" evidence="1">
    <location>
        <begin position="32"/>
        <end position="53"/>
    </location>
</feature>
<keyword evidence="1" id="KW-1133">Transmembrane helix</keyword>
<protein>
    <submittedName>
        <fullName evidence="2">Uncharacterized protein</fullName>
    </submittedName>
</protein>
<sequence>MQSLMMCHSSNFCAGAVVDAGSTTIMPTAQTVVGIVHMPVVHTVMAMDVIWFARRHRSTRSMARESGILCQTGMATQALTALLVPAGREAITVRVLVALLWLARGKVVRALIIAELKLMTCRICHECRHDNSPWHDSNPPRCQNPNCPNRHYQCIHCFVRKR</sequence>
<comment type="caution">
    <text evidence="2">The sequence shown here is derived from an EMBL/GenBank/DDBJ whole genome shotgun (WGS) entry which is preliminary data.</text>
</comment>
<keyword evidence="3" id="KW-1185">Reference proteome</keyword>
<proteinExistence type="predicted"/>
<dbReference type="Proteomes" id="UP000799441">
    <property type="component" value="Unassembled WGS sequence"/>
</dbReference>
<name>A0A9P4QI37_9PEZI</name>
<dbReference type="AlphaFoldDB" id="A0A9P4QI37"/>
<gene>
    <name evidence="2" type="ORF">K431DRAFT_99944</name>
</gene>
<accession>A0A9P4QI37</accession>
<evidence type="ECO:0000256" key="1">
    <source>
        <dbReference type="SAM" id="Phobius"/>
    </source>
</evidence>